<gene>
    <name evidence="8" type="ORF">NITLEN_60077</name>
</gene>
<dbReference type="EMBL" id="OUNR01000019">
    <property type="protein sequence ID" value="SPP66274.1"/>
    <property type="molecule type" value="Genomic_DNA"/>
</dbReference>
<evidence type="ECO:0000256" key="6">
    <source>
        <dbReference type="ARBA" id="ARBA00038001"/>
    </source>
</evidence>
<dbReference type="InterPro" id="IPR036922">
    <property type="entry name" value="Rieske_2Fe-2S_sf"/>
</dbReference>
<dbReference type="GO" id="GO:0051213">
    <property type="term" value="F:dioxygenase activity"/>
    <property type="evidence" value="ECO:0007669"/>
    <property type="project" value="UniProtKB-KW"/>
</dbReference>
<dbReference type="CDD" id="cd03528">
    <property type="entry name" value="Rieske_RO_ferredoxin"/>
    <property type="match status" value="1"/>
</dbReference>
<keyword evidence="9" id="KW-1185">Reference proteome</keyword>
<keyword evidence="8" id="KW-0560">Oxidoreductase</keyword>
<keyword evidence="1" id="KW-0001">2Fe-2S</keyword>
<accession>A0A330LB03</accession>
<dbReference type="FunCoup" id="A0A330LB03">
    <property type="interactions" value="57"/>
</dbReference>
<dbReference type="InParanoid" id="A0A330LB03"/>
<dbReference type="PROSITE" id="PS51296">
    <property type="entry name" value="RIESKE"/>
    <property type="match status" value="1"/>
</dbReference>
<dbReference type="PANTHER" id="PTHR21496:SF0">
    <property type="entry name" value="RIESKE DOMAIN-CONTAINING PROTEIN"/>
    <property type="match status" value="1"/>
</dbReference>
<dbReference type="AlphaFoldDB" id="A0A330LB03"/>
<dbReference type="SUPFAM" id="SSF50022">
    <property type="entry name" value="ISP domain"/>
    <property type="match status" value="1"/>
</dbReference>
<feature type="domain" description="Rieske" evidence="7">
    <location>
        <begin position="5"/>
        <end position="99"/>
    </location>
</feature>
<evidence type="ECO:0000256" key="2">
    <source>
        <dbReference type="ARBA" id="ARBA00022723"/>
    </source>
</evidence>
<dbReference type="GO" id="GO:0051537">
    <property type="term" value="F:2 iron, 2 sulfur cluster binding"/>
    <property type="evidence" value="ECO:0007669"/>
    <property type="project" value="UniProtKB-KW"/>
</dbReference>
<keyword evidence="3" id="KW-0408">Iron</keyword>
<dbReference type="RefSeq" id="WP_121990461.1">
    <property type="nucleotide sequence ID" value="NZ_OUNR01000019.1"/>
</dbReference>
<evidence type="ECO:0000256" key="1">
    <source>
        <dbReference type="ARBA" id="ARBA00022714"/>
    </source>
</evidence>
<comment type="similarity">
    <text evidence="6">Belongs to the bacterial ring-hydroxylating dioxygenase ferredoxin component family.</text>
</comment>
<comment type="cofactor">
    <cofactor evidence="5">
        <name>[2Fe-2S] cluster</name>
        <dbReference type="ChEBI" id="CHEBI:190135"/>
    </cofactor>
</comment>
<sequence length="101" mass="10647">MGDYVRVAGTADVKPGHAIVAEVNGKTLAVFNVDGTFHAIDNTCVHRGGPLGEGDVEGNVVTCPWHGWQFNVTTGECLKNPAAKVEVYPVKVEGDDITVLA</sequence>
<evidence type="ECO:0000256" key="4">
    <source>
        <dbReference type="ARBA" id="ARBA00023014"/>
    </source>
</evidence>
<evidence type="ECO:0000256" key="3">
    <source>
        <dbReference type="ARBA" id="ARBA00023004"/>
    </source>
</evidence>
<dbReference type="GO" id="GO:0046872">
    <property type="term" value="F:metal ion binding"/>
    <property type="evidence" value="ECO:0007669"/>
    <property type="project" value="UniProtKB-KW"/>
</dbReference>
<dbReference type="PANTHER" id="PTHR21496">
    <property type="entry name" value="FERREDOXIN-RELATED"/>
    <property type="match status" value="1"/>
</dbReference>
<organism evidence="8 9">
    <name type="scientific">Nitrospira lenta</name>
    <dbReference type="NCBI Taxonomy" id="1436998"/>
    <lineage>
        <taxon>Bacteria</taxon>
        <taxon>Pseudomonadati</taxon>
        <taxon>Nitrospirota</taxon>
        <taxon>Nitrospiria</taxon>
        <taxon>Nitrospirales</taxon>
        <taxon>Nitrospiraceae</taxon>
        <taxon>Nitrospira</taxon>
    </lineage>
</organism>
<dbReference type="Pfam" id="PF00355">
    <property type="entry name" value="Rieske"/>
    <property type="match status" value="1"/>
</dbReference>
<dbReference type="InterPro" id="IPR017941">
    <property type="entry name" value="Rieske_2Fe-2S"/>
</dbReference>
<evidence type="ECO:0000313" key="9">
    <source>
        <dbReference type="Proteomes" id="UP000248168"/>
    </source>
</evidence>
<dbReference type="Gene3D" id="2.102.10.10">
    <property type="entry name" value="Rieske [2Fe-2S] iron-sulphur domain"/>
    <property type="match status" value="1"/>
</dbReference>
<name>A0A330LB03_9BACT</name>
<evidence type="ECO:0000259" key="7">
    <source>
        <dbReference type="PROSITE" id="PS51296"/>
    </source>
</evidence>
<evidence type="ECO:0000313" key="8">
    <source>
        <dbReference type="EMBL" id="SPP66274.1"/>
    </source>
</evidence>
<proteinExistence type="inferred from homology"/>
<dbReference type="Proteomes" id="UP000248168">
    <property type="component" value="Unassembled WGS sequence"/>
</dbReference>
<keyword evidence="4" id="KW-0411">Iron-sulfur</keyword>
<protein>
    <submittedName>
        <fullName evidence="8">Dioxygenase, ferredoxin subunit</fullName>
    </submittedName>
</protein>
<keyword evidence="2" id="KW-0479">Metal-binding</keyword>
<reference evidence="9" key="1">
    <citation type="submission" date="2018-04" db="EMBL/GenBank/DDBJ databases">
        <authorList>
            <person name="Lucker S."/>
            <person name="Sakoula D."/>
        </authorList>
    </citation>
    <scope>NUCLEOTIDE SEQUENCE [LARGE SCALE GENOMIC DNA]</scope>
</reference>
<dbReference type="OrthoDB" id="9795104at2"/>
<evidence type="ECO:0000256" key="5">
    <source>
        <dbReference type="ARBA" id="ARBA00034078"/>
    </source>
</evidence>
<keyword evidence="8" id="KW-0223">Dioxygenase</keyword>